<dbReference type="RefSeq" id="WP_088819014.1">
    <property type="nucleotide sequence ID" value="NZ_FYEZ01000003.1"/>
</dbReference>
<accession>A0A212U5Q1</accession>
<dbReference type="CDD" id="cd05243">
    <property type="entry name" value="SDR_a5"/>
    <property type="match status" value="1"/>
</dbReference>
<dbReference type="EMBL" id="FYEZ01000003">
    <property type="protein sequence ID" value="SNC73592.1"/>
    <property type="molecule type" value="Genomic_DNA"/>
</dbReference>
<protein>
    <submittedName>
        <fullName evidence="2">Putative NADH-flavin reductase</fullName>
    </submittedName>
</protein>
<dbReference type="Pfam" id="PF13460">
    <property type="entry name" value="NAD_binding_10"/>
    <property type="match status" value="1"/>
</dbReference>
<dbReference type="InterPro" id="IPR016040">
    <property type="entry name" value="NAD(P)-bd_dom"/>
</dbReference>
<keyword evidence="3" id="KW-1185">Reference proteome</keyword>
<proteinExistence type="predicted"/>
<sequence>MTKILIIGGHGKIALQAARLLAEREDEVTSVIRNPEHRADVEATGARALVLDIEHAQHADLVRAMRGKDAVVWSAGAGGGDLARTYAVDQAAAIASMKAARDAGVPRYVMVSFLGAALDHPLPYDEGFFHYAQAKAVADAHLRGSSLAWTILMPGLLTEDPGTGRVSTTPDPAEETAHIPRADVAAVITHVLGEGMRASLRRMIPLTTGPTPISEAIG</sequence>
<evidence type="ECO:0000313" key="3">
    <source>
        <dbReference type="Proteomes" id="UP000198122"/>
    </source>
</evidence>
<dbReference type="PANTHER" id="PTHR15020:SF50">
    <property type="entry name" value="UPF0659 PROTEIN YMR090W"/>
    <property type="match status" value="1"/>
</dbReference>
<dbReference type="PANTHER" id="PTHR15020">
    <property type="entry name" value="FLAVIN REDUCTASE-RELATED"/>
    <property type="match status" value="1"/>
</dbReference>
<dbReference type="InterPro" id="IPR036291">
    <property type="entry name" value="NAD(P)-bd_dom_sf"/>
</dbReference>
<dbReference type="Proteomes" id="UP000198122">
    <property type="component" value="Unassembled WGS sequence"/>
</dbReference>
<dbReference type="OrthoDB" id="4248066at2"/>
<name>A0A212U5Q1_9MICO</name>
<organism evidence="2 3">
    <name type="scientific">Kytococcus aerolatus</name>
    <dbReference type="NCBI Taxonomy" id="592308"/>
    <lineage>
        <taxon>Bacteria</taxon>
        <taxon>Bacillati</taxon>
        <taxon>Actinomycetota</taxon>
        <taxon>Actinomycetes</taxon>
        <taxon>Micrococcales</taxon>
        <taxon>Kytococcaceae</taxon>
        <taxon>Kytococcus</taxon>
    </lineage>
</organism>
<dbReference type="Gene3D" id="3.40.50.720">
    <property type="entry name" value="NAD(P)-binding Rossmann-like Domain"/>
    <property type="match status" value="1"/>
</dbReference>
<gene>
    <name evidence="2" type="ORF">SAMN05445756_2042</name>
</gene>
<feature type="domain" description="NAD(P)-binding" evidence="1">
    <location>
        <begin position="8"/>
        <end position="192"/>
    </location>
</feature>
<evidence type="ECO:0000259" key="1">
    <source>
        <dbReference type="Pfam" id="PF13460"/>
    </source>
</evidence>
<reference evidence="2 3" key="1">
    <citation type="submission" date="2017-06" db="EMBL/GenBank/DDBJ databases">
        <authorList>
            <person name="Kim H.J."/>
            <person name="Triplett B.A."/>
        </authorList>
    </citation>
    <scope>NUCLEOTIDE SEQUENCE [LARGE SCALE GENOMIC DNA]</scope>
    <source>
        <strain evidence="2 3">DSM 22179</strain>
    </source>
</reference>
<dbReference type="AlphaFoldDB" id="A0A212U5Q1"/>
<evidence type="ECO:0000313" key="2">
    <source>
        <dbReference type="EMBL" id="SNC73592.1"/>
    </source>
</evidence>
<dbReference type="SUPFAM" id="SSF51735">
    <property type="entry name" value="NAD(P)-binding Rossmann-fold domains"/>
    <property type="match status" value="1"/>
</dbReference>